<evidence type="ECO:0000313" key="2">
    <source>
        <dbReference type="Proteomes" id="UP000244223"/>
    </source>
</evidence>
<dbReference type="AlphaFoldDB" id="A0A2T5J3T0"/>
<name>A0A2T5J3T0_9GAMM</name>
<protein>
    <submittedName>
        <fullName evidence="1">Uncharacterized protein</fullName>
    </submittedName>
</protein>
<sequence>MNEELPLQPLTLVSNELTPAQKIRLQLLANTHMGQQVMTEFLLNPTPASHESLANLEKLAQWVLTTNAQTNQ</sequence>
<proteinExistence type="predicted"/>
<keyword evidence="2" id="KW-1185">Reference proteome</keyword>
<dbReference type="EMBL" id="QAON01000001">
    <property type="protein sequence ID" value="PTQ91252.1"/>
    <property type="molecule type" value="Genomic_DNA"/>
</dbReference>
<gene>
    <name evidence="1" type="ORF">C8N29_101325</name>
</gene>
<reference evidence="1 2" key="1">
    <citation type="submission" date="2018-04" db="EMBL/GenBank/DDBJ databases">
        <title>Genomic Encyclopedia of Archaeal and Bacterial Type Strains, Phase II (KMG-II): from individual species to whole genera.</title>
        <authorList>
            <person name="Goeker M."/>
        </authorList>
    </citation>
    <scope>NUCLEOTIDE SEQUENCE [LARGE SCALE GENOMIC DNA]</scope>
    <source>
        <strain evidence="1 2">DSM 5822</strain>
    </source>
</reference>
<evidence type="ECO:0000313" key="1">
    <source>
        <dbReference type="EMBL" id="PTQ91252.1"/>
    </source>
</evidence>
<accession>A0A2T5J3T0</accession>
<dbReference type="RefSeq" id="WP_107864266.1">
    <property type="nucleotide sequence ID" value="NZ_QAON01000001.1"/>
</dbReference>
<dbReference type="Proteomes" id="UP000244223">
    <property type="component" value="Unassembled WGS sequence"/>
</dbReference>
<organism evidence="1 2">
    <name type="scientific">Agitococcus lubricus</name>
    <dbReference type="NCBI Taxonomy" id="1077255"/>
    <lineage>
        <taxon>Bacteria</taxon>
        <taxon>Pseudomonadati</taxon>
        <taxon>Pseudomonadota</taxon>
        <taxon>Gammaproteobacteria</taxon>
        <taxon>Moraxellales</taxon>
        <taxon>Moraxellaceae</taxon>
        <taxon>Agitococcus</taxon>
    </lineage>
</organism>
<comment type="caution">
    <text evidence="1">The sequence shown here is derived from an EMBL/GenBank/DDBJ whole genome shotgun (WGS) entry which is preliminary data.</text>
</comment>